<dbReference type="CDD" id="cd00673">
    <property type="entry name" value="AlaRS_core"/>
    <property type="match status" value="1"/>
</dbReference>
<dbReference type="InterPro" id="IPR003156">
    <property type="entry name" value="DHHA1_dom"/>
</dbReference>
<comment type="similarity">
    <text evidence="1 13">Belongs to the class-II aminoacyl-tRNA synthetase family.</text>
</comment>
<dbReference type="Gene3D" id="3.30.54.20">
    <property type="match status" value="1"/>
</dbReference>
<dbReference type="InterPro" id="IPR018162">
    <property type="entry name" value="Ala-tRNA-ligase_IIc_anticod-bd"/>
</dbReference>
<dbReference type="InterPro" id="IPR009000">
    <property type="entry name" value="Transl_B-barrel_sf"/>
</dbReference>
<dbReference type="Gene3D" id="3.30.980.10">
    <property type="entry name" value="Threonyl-trna Synthetase, Chain A, domain 2"/>
    <property type="match status" value="1"/>
</dbReference>
<name>A0A2A9HIQ9_TEPT2</name>
<evidence type="ECO:0000256" key="8">
    <source>
        <dbReference type="ARBA" id="ARBA00022884"/>
    </source>
</evidence>
<comment type="domain">
    <text evidence="13">Consists of three domains; the N-terminal catalytic domain, the editing domain and the C-terminal C-Ala domain. The editing domain removes incorrectly charged amino acids, while the C-Ala domain, along with tRNA(Ala), serves as a bridge to cooperatively bring together the editing and aminoacylation centers thus stimulating deacylation of misacylated tRNAs.</text>
</comment>
<feature type="coiled-coil region" evidence="14">
    <location>
        <begin position="745"/>
        <end position="779"/>
    </location>
</feature>
<evidence type="ECO:0000256" key="12">
    <source>
        <dbReference type="ARBA" id="ARBA00048300"/>
    </source>
</evidence>
<comment type="cofactor">
    <cofactor evidence="13">
        <name>Zn(2+)</name>
        <dbReference type="ChEBI" id="CHEBI:29105"/>
    </cofactor>
    <text evidence="13">Binds 1 zinc ion per subunit.</text>
</comment>
<dbReference type="AlphaFoldDB" id="A0A2A9HIQ9"/>
<dbReference type="PANTHER" id="PTHR11777:SF9">
    <property type="entry name" value="ALANINE--TRNA LIGASE, CYTOPLASMIC"/>
    <property type="match status" value="1"/>
</dbReference>
<keyword evidence="14" id="KW-0175">Coiled coil</keyword>
<evidence type="ECO:0000313" key="17">
    <source>
        <dbReference type="Proteomes" id="UP000223071"/>
    </source>
</evidence>
<dbReference type="Pfam" id="PF07973">
    <property type="entry name" value="tRNA_SAD"/>
    <property type="match status" value="1"/>
</dbReference>
<dbReference type="InterPro" id="IPR012947">
    <property type="entry name" value="tRNA_SAD"/>
</dbReference>
<evidence type="ECO:0000256" key="10">
    <source>
        <dbReference type="ARBA" id="ARBA00023146"/>
    </source>
</evidence>
<evidence type="ECO:0000256" key="6">
    <source>
        <dbReference type="ARBA" id="ARBA00022833"/>
    </source>
</evidence>
<proteinExistence type="inferred from homology"/>
<dbReference type="InterPro" id="IPR050058">
    <property type="entry name" value="Ala-tRNA_ligase"/>
</dbReference>
<dbReference type="PROSITE" id="PS50860">
    <property type="entry name" value="AA_TRNA_LIGASE_II_ALA"/>
    <property type="match status" value="1"/>
</dbReference>
<evidence type="ECO:0000256" key="3">
    <source>
        <dbReference type="ARBA" id="ARBA00022598"/>
    </source>
</evidence>
<keyword evidence="8 13" id="KW-0694">RNA-binding</keyword>
<dbReference type="Pfam" id="PF02272">
    <property type="entry name" value="DHHA1"/>
    <property type="match status" value="1"/>
</dbReference>
<keyword evidence="6 13" id="KW-0862">Zinc</keyword>
<dbReference type="EC" id="6.1.1.7" evidence="13"/>
<keyword evidence="13" id="KW-0963">Cytoplasm</keyword>
<keyword evidence="5 13" id="KW-0547">Nucleotide-binding</keyword>
<dbReference type="InterPro" id="IPR045864">
    <property type="entry name" value="aa-tRNA-synth_II/BPL/LPL"/>
</dbReference>
<dbReference type="Gene3D" id="6.10.250.550">
    <property type="match status" value="1"/>
</dbReference>
<dbReference type="SUPFAM" id="SSF50447">
    <property type="entry name" value="Translation proteins"/>
    <property type="match status" value="1"/>
</dbReference>
<comment type="caution">
    <text evidence="16">The sequence shown here is derived from an EMBL/GenBank/DDBJ whole genome shotgun (WGS) entry which is preliminary data.</text>
</comment>
<comment type="function">
    <text evidence="11 13">Catalyzes the attachment of alanine to tRNA(Ala) in a two-step reaction: alanine is first activated by ATP to form Ala-AMP and then transferred to the acceptor end of tRNA(Ala). Also edits incorrectly charged Ser-tRNA(Ala) and Gly-tRNA(Ala) via its editing domain.</text>
</comment>
<dbReference type="GO" id="GO:0008270">
    <property type="term" value="F:zinc ion binding"/>
    <property type="evidence" value="ECO:0007669"/>
    <property type="project" value="UniProtKB-UniRule"/>
</dbReference>
<evidence type="ECO:0000313" key="16">
    <source>
        <dbReference type="EMBL" id="PFG75052.1"/>
    </source>
</evidence>
<sequence length="898" mass="98337">MSNPPRTSDEIRDAFISFFKERGHVLLPPWPLVPIGDPTSMFTSAGMQQFKPQFMGEEPPAAPRVVTVQRCFRTTDIEEVGDLSHLTAFEMLGNFSFGDYFKREAIRWAWELLTEVYRLDPSRLHATIYLDDDDSYRFWREVGLPDDHIHRRDEDLNYWFSFPKDTPGASGPCGPDSEIYYDLDPSRDPAEARLHTGPDGRPAGVGYSDRFLEIWNLVFMQLYQHPDGRRTNLPAQNIDTGSGLERVAMVLQGKRSVFETDIFLPILAEAQAVVGVDYLGGAATELQAYAIRAMAEHCRAATLLIGDGVVPSNEGRGYVLRRVIRRAIYFARKVGVREPFTHRLAAAAIGRLGGYYPHLVENQAFIQRALSAEEERFTRTLEAGTHRLEDLLERLRAAGASTIPGDEAFTLYDTFGLPVELTREIAAAEGFALDDAGFHAALEAQRARARQQGAFLKGEVSPIIQQLGDDHSNFVGYTHTEADAAVVAILRGNALADLLTEGQQAELVLSTTPFYPEGGGQVGDRGNIVTPTGVFLVEDTQASGGAIVHRGRVVEGEIRASQRATATVDLHWRRGAARNHTGTHILHAALRAILGTHVRQQGSLVTPDRLRFDFTHLEQTPREALAEVQQLANEKVRHDLEVQWRTTGYRQAIESGALAFFGDKYGSEVRVVEIRENSHVFSAELCGGTHVHHTGQIGFIHIIREGAVAAGTRRIEAVTGRAAEAYLLEQQDRLLRIAERLNTSPAEVEDRIDALQSELERLRKQAEQLARVQAAALAEGLVAGAERVGEAALVVARVDALSQDVLRDVADRLRGRLKSALVILAAEIEGRPAFLAAATPDLVARGVHAGTIIRAVAQAAGGGGGGRPDLAQAGAKDPSRIDAALAEGRRLGLEALSG</sequence>
<dbReference type="NCBIfam" id="TIGR00344">
    <property type="entry name" value="alaS"/>
    <property type="match status" value="1"/>
</dbReference>
<dbReference type="InterPro" id="IPR023033">
    <property type="entry name" value="Ala_tRNA_ligase_euk/bac"/>
</dbReference>
<dbReference type="PANTHER" id="PTHR11777">
    <property type="entry name" value="ALANYL-TRNA SYNTHETASE"/>
    <property type="match status" value="1"/>
</dbReference>
<dbReference type="InterPro" id="IPR018165">
    <property type="entry name" value="Ala-tRNA-synth_IIc_core"/>
</dbReference>
<dbReference type="InterPro" id="IPR018164">
    <property type="entry name" value="Ala-tRNA-synth_IIc_N"/>
</dbReference>
<dbReference type="Proteomes" id="UP000223071">
    <property type="component" value="Unassembled WGS sequence"/>
</dbReference>
<dbReference type="GO" id="GO:0005829">
    <property type="term" value="C:cytosol"/>
    <property type="evidence" value="ECO:0007669"/>
    <property type="project" value="TreeGrafter"/>
</dbReference>
<organism evidence="16 17">
    <name type="scientific">Tepidiforma thermophila (strain KCTC 52669 / CGMCC 1.13589 / G233)</name>
    <dbReference type="NCBI Taxonomy" id="2761530"/>
    <lineage>
        <taxon>Bacteria</taxon>
        <taxon>Bacillati</taxon>
        <taxon>Chloroflexota</taxon>
        <taxon>Tepidiformia</taxon>
        <taxon>Tepidiformales</taxon>
        <taxon>Tepidiformaceae</taxon>
        <taxon>Tepidiforma</taxon>
    </lineage>
</organism>
<dbReference type="RefSeq" id="WP_098504395.1">
    <property type="nucleotide sequence ID" value="NZ_PDJQ01000001.1"/>
</dbReference>
<evidence type="ECO:0000256" key="14">
    <source>
        <dbReference type="SAM" id="Coils"/>
    </source>
</evidence>
<evidence type="ECO:0000256" key="9">
    <source>
        <dbReference type="ARBA" id="ARBA00022917"/>
    </source>
</evidence>
<dbReference type="SUPFAM" id="SSF55186">
    <property type="entry name" value="ThrRS/AlaRS common domain"/>
    <property type="match status" value="1"/>
</dbReference>
<dbReference type="GO" id="GO:0006419">
    <property type="term" value="P:alanyl-tRNA aminoacylation"/>
    <property type="evidence" value="ECO:0007669"/>
    <property type="project" value="UniProtKB-UniRule"/>
</dbReference>
<feature type="binding site" evidence="13">
    <location>
        <position position="584"/>
    </location>
    <ligand>
        <name>Zn(2+)</name>
        <dbReference type="ChEBI" id="CHEBI:29105"/>
    </ligand>
</feature>
<evidence type="ECO:0000256" key="5">
    <source>
        <dbReference type="ARBA" id="ARBA00022741"/>
    </source>
</evidence>
<feature type="binding site" evidence="13">
    <location>
        <position position="686"/>
    </location>
    <ligand>
        <name>Zn(2+)</name>
        <dbReference type="ChEBI" id="CHEBI:29105"/>
    </ligand>
</feature>
<evidence type="ECO:0000256" key="2">
    <source>
        <dbReference type="ARBA" id="ARBA00022555"/>
    </source>
</evidence>
<evidence type="ECO:0000256" key="4">
    <source>
        <dbReference type="ARBA" id="ARBA00022723"/>
    </source>
</evidence>
<dbReference type="SUPFAM" id="SSF55681">
    <property type="entry name" value="Class II aaRS and biotin synthetases"/>
    <property type="match status" value="1"/>
</dbReference>
<dbReference type="GO" id="GO:0000049">
    <property type="term" value="F:tRNA binding"/>
    <property type="evidence" value="ECO:0007669"/>
    <property type="project" value="UniProtKB-KW"/>
</dbReference>
<dbReference type="FunFam" id="2.40.30.130:FF:000001">
    <property type="entry name" value="Alanine--tRNA ligase"/>
    <property type="match status" value="1"/>
</dbReference>
<gene>
    <name evidence="13" type="primary">alaS</name>
    <name evidence="16" type="ORF">A9A59_2317</name>
</gene>
<evidence type="ECO:0000256" key="7">
    <source>
        <dbReference type="ARBA" id="ARBA00022840"/>
    </source>
</evidence>
<dbReference type="FunFam" id="3.30.980.10:FF:000004">
    <property type="entry name" value="Alanine--tRNA ligase, cytoplasmic"/>
    <property type="match status" value="1"/>
</dbReference>
<keyword evidence="17" id="KW-1185">Reference proteome</keyword>
<evidence type="ECO:0000256" key="11">
    <source>
        <dbReference type="ARBA" id="ARBA00024779"/>
    </source>
</evidence>
<dbReference type="SUPFAM" id="SSF101353">
    <property type="entry name" value="Putative anticodon-binding domain of alanyl-tRNA synthetase (AlaRS)"/>
    <property type="match status" value="1"/>
</dbReference>
<keyword evidence="9 13" id="KW-0648">Protein biosynthesis</keyword>
<dbReference type="FunFam" id="3.10.310.40:FF:000001">
    <property type="entry name" value="Alanine--tRNA ligase"/>
    <property type="match status" value="1"/>
</dbReference>
<keyword evidence="10 13" id="KW-0030">Aminoacyl-tRNA synthetase</keyword>
<evidence type="ECO:0000259" key="15">
    <source>
        <dbReference type="PROSITE" id="PS50860"/>
    </source>
</evidence>
<dbReference type="GO" id="GO:0002161">
    <property type="term" value="F:aminoacyl-tRNA deacylase activity"/>
    <property type="evidence" value="ECO:0007669"/>
    <property type="project" value="TreeGrafter"/>
</dbReference>
<dbReference type="Pfam" id="PF01411">
    <property type="entry name" value="tRNA-synt_2c"/>
    <property type="match status" value="1"/>
</dbReference>
<protein>
    <recommendedName>
        <fullName evidence="13">Alanine--tRNA ligase</fullName>
        <ecNumber evidence="13">6.1.1.7</ecNumber>
    </recommendedName>
    <alternativeName>
        <fullName evidence="13">Alanyl-tRNA synthetase</fullName>
        <shortName evidence="13">AlaRS</shortName>
    </alternativeName>
</protein>
<evidence type="ECO:0000256" key="1">
    <source>
        <dbReference type="ARBA" id="ARBA00008226"/>
    </source>
</evidence>
<dbReference type="SMART" id="SM00863">
    <property type="entry name" value="tRNA_SAD"/>
    <property type="match status" value="1"/>
</dbReference>
<dbReference type="GO" id="GO:0005524">
    <property type="term" value="F:ATP binding"/>
    <property type="evidence" value="ECO:0007669"/>
    <property type="project" value="UniProtKB-UniRule"/>
</dbReference>
<dbReference type="EMBL" id="PDJQ01000001">
    <property type="protein sequence ID" value="PFG75052.1"/>
    <property type="molecule type" value="Genomic_DNA"/>
</dbReference>
<feature type="binding site" evidence="13">
    <location>
        <position position="690"/>
    </location>
    <ligand>
        <name>Zn(2+)</name>
        <dbReference type="ChEBI" id="CHEBI:29105"/>
    </ligand>
</feature>
<keyword evidence="7 13" id="KW-0067">ATP-binding</keyword>
<dbReference type="Gene3D" id="3.10.310.40">
    <property type="match status" value="1"/>
</dbReference>
<keyword evidence="2 13" id="KW-0820">tRNA-binding</keyword>
<dbReference type="Gene3D" id="2.40.30.130">
    <property type="match status" value="1"/>
</dbReference>
<comment type="catalytic activity">
    <reaction evidence="12 13">
        <text>tRNA(Ala) + L-alanine + ATP = L-alanyl-tRNA(Ala) + AMP + diphosphate</text>
        <dbReference type="Rhea" id="RHEA:12540"/>
        <dbReference type="Rhea" id="RHEA-COMP:9657"/>
        <dbReference type="Rhea" id="RHEA-COMP:9923"/>
        <dbReference type="ChEBI" id="CHEBI:30616"/>
        <dbReference type="ChEBI" id="CHEBI:33019"/>
        <dbReference type="ChEBI" id="CHEBI:57972"/>
        <dbReference type="ChEBI" id="CHEBI:78442"/>
        <dbReference type="ChEBI" id="CHEBI:78497"/>
        <dbReference type="ChEBI" id="CHEBI:456215"/>
        <dbReference type="EC" id="6.1.1.7"/>
    </reaction>
</comment>
<keyword evidence="3 13" id="KW-0436">Ligase</keyword>
<dbReference type="Gene3D" id="3.30.930.10">
    <property type="entry name" value="Bira Bifunctional Protein, Domain 2"/>
    <property type="match status" value="1"/>
</dbReference>
<dbReference type="InterPro" id="IPR002318">
    <property type="entry name" value="Ala-tRNA-lgiase_IIc"/>
</dbReference>
<dbReference type="GO" id="GO:0004813">
    <property type="term" value="F:alanine-tRNA ligase activity"/>
    <property type="evidence" value="ECO:0007669"/>
    <property type="project" value="UniProtKB-UniRule"/>
</dbReference>
<dbReference type="InterPro" id="IPR018163">
    <property type="entry name" value="Thr/Ala-tRNA-synth_IIc_edit"/>
</dbReference>
<feature type="binding site" evidence="13">
    <location>
        <position position="580"/>
    </location>
    <ligand>
        <name>Zn(2+)</name>
        <dbReference type="ChEBI" id="CHEBI:29105"/>
    </ligand>
</feature>
<evidence type="ECO:0000256" key="13">
    <source>
        <dbReference type="HAMAP-Rule" id="MF_00036"/>
    </source>
</evidence>
<feature type="domain" description="Alanyl-transfer RNA synthetases family profile" evidence="15">
    <location>
        <begin position="6"/>
        <end position="729"/>
    </location>
</feature>
<reference evidence="16 17" key="1">
    <citation type="submission" date="2017-09" db="EMBL/GenBank/DDBJ databases">
        <title>Sequencing the genomes of two abundant thermophiles in Great Basin hot springs: Thermocrinis jamiesonii and novel Chloroflexi Thermoflexus hugenholtzii.</title>
        <authorList>
            <person name="Hedlund B."/>
        </authorList>
    </citation>
    <scope>NUCLEOTIDE SEQUENCE [LARGE SCALE GENOMIC DNA]</scope>
    <source>
        <strain evidence="16 17">G233</strain>
    </source>
</reference>
<comment type="subcellular location">
    <subcellularLocation>
        <location evidence="13">Cytoplasm</location>
    </subcellularLocation>
</comment>
<accession>A0A2A9HIQ9</accession>
<dbReference type="HAMAP" id="MF_00036_B">
    <property type="entry name" value="Ala_tRNA_synth_B"/>
    <property type="match status" value="1"/>
</dbReference>
<keyword evidence="4 13" id="KW-0479">Metal-binding</keyword>
<dbReference type="PRINTS" id="PR00980">
    <property type="entry name" value="TRNASYNTHALA"/>
</dbReference>